<dbReference type="InterPro" id="IPR015421">
    <property type="entry name" value="PyrdxlP-dep_Trfase_major"/>
</dbReference>
<name>A0A382YUD5_9ZZZZ</name>
<dbReference type="InterPro" id="IPR015422">
    <property type="entry name" value="PyrdxlP-dep_Trfase_small"/>
</dbReference>
<keyword evidence="2" id="KW-0663">Pyridoxal phosphate</keyword>
<dbReference type="GO" id="GO:0008483">
    <property type="term" value="F:transaminase activity"/>
    <property type="evidence" value="ECO:0007669"/>
    <property type="project" value="InterPro"/>
</dbReference>
<dbReference type="AlphaFoldDB" id="A0A382YUD5"/>
<dbReference type="PANTHER" id="PTHR43713:SF3">
    <property type="entry name" value="GLUTAMATE-1-SEMIALDEHYDE 2,1-AMINOMUTASE 1, CHLOROPLASTIC-RELATED"/>
    <property type="match status" value="1"/>
</dbReference>
<feature type="non-terminal residue" evidence="3">
    <location>
        <position position="261"/>
    </location>
</feature>
<dbReference type="PANTHER" id="PTHR43713">
    <property type="entry name" value="GLUTAMATE-1-SEMIALDEHYDE 2,1-AMINOMUTASE"/>
    <property type="match status" value="1"/>
</dbReference>
<dbReference type="InterPro" id="IPR005814">
    <property type="entry name" value="Aminotrans_3"/>
</dbReference>
<dbReference type="EMBL" id="UINC01178625">
    <property type="protein sequence ID" value="SVD86886.1"/>
    <property type="molecule type" value="Genomic_DNA"/>
</dbReference>
<dbReference type="SUPFAM" id="SSF53383">
    <property type="entry name" value="PLP-dependent transferases"/>
    <property type="match status" value="1"/>
</dbReference>
<proteinExistence type="predicted"/>
<dbReference type="Pfam" id="PF00202">
    <property type="entry name" value="Aminotran_3"/>
    <property type="match status" value="1"/>
</dbReference>
<dbReference type="InterPro" id="IPR015424">
    <property type="entry name" value="PyrdxlP-dep_Trfase"/>
</dbReference>
<accession>A0A382YUD5</accession>
<feature type="non-terminal residue" evidence="3">
    <location>
        <position position="1"/>
    </location>
</feature>
<evidence type="ECO:0008006" key="4">
    <source>
        <dbReference type="Google" id="ProtNLM"/>
    </source>
</evidence>
<dbReference type="Gene3D" id="3.40.640.10">
    <property type="entry name" value="Type I PLP-dependent aspartate aminotransferase-like (Major domain)"/>
    <property type="match status" value="1"/>
</dbReference>
<gene>
    <name evidence="3" type="ORF">METZ01_LOCUS439740</name>
</gene>
<evidence type="ECO:0000313" key="3">
    <source>
        <dbReference type="EMBL" id="SVD86886.1"/>
    </source>
</evidence>
<reference evidence="3" key="1">
    <citation type="submission" date="2018-05" db="EMBL/GenBank/DDBJ databases">
        <authorList>
            <person name="Lanie J.A."/>
            <person name="Ng W.-L."/>
            <person name="Kazmierczak K.M."/>
            <person name="Andrzejewski T.M."/>
            <person name="Davidsen T.M."/>
            <person name="Wayne K.J."/>
            <person name="Tettelin H."/>
            <person name="Glass J.I."/>
            <person name="Rusch D."/>
            <person name="Podicherti R."/>
            <person name="Tsui H.-C.T."/>
            <person name="Winkler M.E."/>
        </authorList>
    </citation>
    <scope>NUCLEOTIDE SEQUENCE</scope>
</reference>
<organism evidence="3">
    <name type="scientific">marine metagenome</name>
    <dbReference type="NCBI Taxonomy" id="408172"/>
    <lineage>
        <taxon>unclassified sequences</taxon>
        <taxon>metagenomes</taxon>
        <taxon>ecological metagenomes</taxon>
    </lineage>
</organism>
<sequence length="261" mass="29597">KYSKNDFDYMSNTNPPTFPDGFDIEIFSYEALSKANAKAVDAHDREHVTPYIRRDRKNTIYNYESTQDYSELRLTVDEPEDLELLEAVAEYSDDLVNIRYGEILSILTKKPELKEINNNSLRNEGLTMGSGQKLYKRARKIIPGGTMLLSKRPENFLPDLWPAYFSKAKGCHVWDLDSKKYVDMSIMGIGTNILGYANEKIDQPVIENITNGVASTLNCPEEIELAEKLVEINPWSEMVRFARTGGEINAISIRIARAATG</sequence>
<protein>
    <recommendedName>
        <fullName evidence="4">Aminotransferase class III-fold pyridoxal phosphate-dependent enzyme</fullName>
    </recommendedName>
</protein>
<comment type="cofactor">
    <cofactor evidence="1">
        <name>pyridoxal 5'-phosphate</name>
        <dbReference type="ChEBI" id="CHEBI:597326"/>
    </cofactor>
</comment>
<dbReference type="GO" id="GO:0030170">
    <property type="term" value="F:pyridoxal phosphate binding"/>
    <property type="evidence" value="ECO:0007669"/>
    <property type="project" value="InterPro"/>
</dbReference>
<dbReference type="Gene3D" id="3.90.1150.10">
    <property type="entry name" value="Aspartate Aminotransferase, domain 1"/>
    <property type="match status" value="1"/>
</dbReference>
<evidence type="ECO:0000256" key="2">
    <source>
        <dbReference type="ARBA" id="ARBA00022898"/>
    </source>
</evidence>
<evidence type="ECO:0000256" key="1">
    <source>
        <dbReference type="ARBA" id="ARBA00001933"/>
    </source>
</evidence>